<dbReference type="Pfam" id="PF00805">
    <property type="entry name" value="Pentapeptide"/>
    <property type="match status" value="1"/>
</dbReference>
<dbReference type="InterPro" id="IPR001646">
    <property type="entry name" value="5peptide_repeat"/>
</dbReference>
<dbReference type="PANTHER" id="PTHR14136:SF17">
    <property type="entry name" value="BTB_POZ DOMAIN-CONTAINING PROTEIN KCTD9"/>
    <property type="match status" value="1"/>
</dbReference>
<dbReference type="Proteomes" id="UP000334990">
    <property type="component" value="Unassembled WGS sequence"/>
</dbReference>
<sequence>MFPQEALVRRYTPRVTPLFFALLAVLITVLVGIVLAIMLPATASDAAARPCAIGSGPNLAGKRFTRVEQLPQNLRCATLTNAKLDELDLTQRDLTGAVLRGASLKEADLTQAHVEYADLRGADLTSADLGQLQAKHADLRAAILIDASAGQAEFPHANLTKATLTRAVFTQADFTDAKLADADLNQAALGQIKGRTADFTRAKLRDVKFGQATLQHAVFKEADLTEAVFTQAELQGADFTGAIIEQASFIQASDVNLTGARGSGANLPSDTIVAPATEEPPAGDKTEGPARELEQPTGSKGLFGLSPALLVVLVSAFGLSMTLLIWGISSGRRKRHHATFSMARHAAEEDVTRFGEEIDTLDFEMKVNAVSGPSHDWRAALDAYEAAKRALMLARTPGELHAAAAAVHHGRLALHRVRSSMGRTYN</sequence>
<dbReference type="SUPFAM" id="SSF141571">
    <property type="entry name" value="Pentapeptide repeat-like"/>
    <property type="match status" value="2"/>
</dbReference>
<evidence type="ECO:0000313" key="4">
    <source>
        <dbReference type="Proteomes" id="UP000334990"/>
    </source>
</evidence>
<keyword evidence="4" id="KW-1185">Reference proteome</keyword>
<dbReference type="Pfam" id="PF13599">
    <property type="entry name" value="Pentapeptide_4"/>
    <property type="match status" value="1"/>
</dbReference>
<dbReference type="Gene3D" id="2.160.20.80">
    <property type="entry name" value="E3 ubiquitin-protein ligase SopA"/>
    <property type="match status" value="2"/>
</dbReference>
<keyword evidence="2" id="KW-1133">Transmembrane helix</keyword>
<evidence type="ECO:0000256" key="1">
    <source>
        <dbReference type="SAM" id="MobiDB-lite"/>
    </source>
</evidence>
<feature type="region of interest" description="Disordered" evidence="1">
    <location>
        <begin position="266"/>
        <end position="298"/>
    </location>
</feature>
<feature type="compositionally biased region" description="Basic and acidic residues" evidence="1">
    <location>
        <begin position="282"/>
        <end position="294"/>
    </location>
</feature>
<dbReference type="InterPro" id="IPR051082">
    <property type="entry name" value="Pentapeptide-BTB/POZ_domain"/>
</dbReference>
<protein>
    <recommendedName>
        <fullName evidence="5">Pentapeptide repeat-containing protein</fullName>
    </recommendedName>
</protein>
<dbReference type="EMBL" id="BLAD01000098">
    <property type="protein sequence ID" value="GES05370.1"/>
    <property type="molecule type" value="Genomic_DNA"/>
</dbReference>
<accession>A0A5M3WAV7</accession>
<keyword evidence="2" id="KW-0812">Transmembrane</keyword>
<gene>
    <name evidence="3" type="ORF">Acor_74380</name>
</gene>
<dbReference type="AlphaFoldDB" id="A0A5M3WAV7"/>
<reference evidence="3 4" key="1">
    <citation type="submission" date="2019-10" db="EMBL/GenBank/DDBJ databases">
        <title>Whole genome shotgun sequence of Acrocarpospora corrugata NBRC 13972.</title>
        <authorList>
            <person name="Ichikawa N."/>
            <person name="Kimura A."/>
            <person name="Kitahashi Y."/>
            <person name="Komaki H."/>
            <person name="Oguchi A."/>
        </authorList>
    </citation>
    <scope>NUCLEOTIDE SEQUENCE [LARGE SCALE GENOMIC DNA]</scope>
    <source>
        <strain evidence="3 4">NBRC 13972</strain>
    </source>
</reference>
<keyword evidence="2" id="KW-0472">Membrane</keyword>
<proteinExistence type="predicted"/>
<comment type="caution">
    <text evidence="3">The sequence shown here is derived from an EMBL/GenBank/DDBJ whole genome shotgun (WGS) entry which is preliminary data.</text>
</comment>
<feature type="transmembrane region" description="Helical" evidence="2">
    <location>
        <begin position="18"/>
        <end position="41"/>
    </location>
</feature>
<evidence type="ECO:0008006" key="5">
    <source>
        <dbReference type="Google" id="ProtNLM"/>
    </source>
</evidence>
<dbReference type="PANTHER" id="PTHR14136">
    <property type="entry name" value="BTB_POZ DOMAIN-CONTAINING PROTEIN KCTD9"/>
    <property type="match status" value="1"/>
</dbReference>
<evidence type="ECO:0000313" key="3">
    <source>
        <dbReference type="EMBL" id="GES05370.1"/>
    </source>
</evidence>
<organism evidence="3 4">
    <name type="scientific">Acrocarpospora corrugata</name>
    <dbReference type="NCBI Taxonomy" id="35763"/>
    <lineage>
        <taxon>Bacteria</taxon>
        <taxon>Bacillati</taxon>
        <taxon>Actinomycetota</taxon>
        <taxon>Actinomycetes</taxon>
        <taxon>Streptosporangiales</taxon>
        <taxon>Streptosporangiaceae</taxon>
        <taxon>Acrocarpospora</taxon>
    </lineage>
</organism>
<feature type="transmembrane region" description="Helical" evidence="2">
    <location>
        <begin position="302"/>
        <end position="326"/>
    </location>
</feature>
<evidence type="ECO:0000256" key="2">
    <source>
        <dbReference type="SAM" id="Phobius"/>
    </source>
</evidence>
<name>A0A5M3WAV7_9ACTN</name>